<evidence type="ECO:0000313" key="1">
    <source>
        <dbReference type="EMBL" id="DAE26150.1"/>
    </source>
</evidence>
<sequence>MNLEKQKENFKDHIATFTDYGNIKILDFKRPNSSEYRIRFLFEEDYCRLHISGDLGELIASNYNNMTYEKFSGFVNDVGYFEGKIDCHNRPIYTYDKDLAGEELLEMAEKDDWLLFSDKYKYEDDEEERLNDIIDDILYDFDDERGIGSKGYEELNDLEDDAYEFAYDLGKKETGILDLYMLAFKLAKEQLNSQVN</sequence>
<proteinExistence type="predicted"/>
<organism evidence="1">
    <name type="scientific">Myoviridae sp. ctxlX31</name>
    <dbReference type="NCBI Taxonomy" id="2827293"/>
    <lineage>
        <taxon>Viruses</taxon>
        <taxon>Duplodnaviria</taxon>
        <taxon>Heunggongvirae</taxon>
        <taxon>Uroviricota</taxon>
        <taxon>Caudoviricetes</taxon>
    </lineage>
</organism>
<reference evidence="1" key="1">
    <citation type="journal article" date="2021" name="Proc. Natl. Acad. Sci. U.S.A.">
        <title>A Catalog of Tens of Thousands of Viruses from Human Metagenomes Reveals Hidden Associations with Chronic Diseases.</title>
        <authorList>
            <person name="Tisza M.J."/>
            <person name="Buck C.B."/>
        </authorList>
    </citation>
    <scope>NUCLEOTIDE SEQUENCE</scope>
    <source>
        <strain evidence="1">CtxlX31</strain>
    </source>
</reference>
<dbReference type="EMBL" id="BK015810">
    <property type="protein sequence ID" value="DAE26150.1"/>
    <property type="molecule type" value="Genomic_DNA"/>
</dbReference>
<accession>A0A8S5R3V2</accession>
<protein>
    <submittedName>
        <fullName evidence="1">Uncharacterized protein</fullName>
    </submittedName>
</protein>
<name>A0A8S5R3V2_9CAUD</name>